<dbReference type="PANTHER" id="PTHR30111">
    <property type="entry name" value="33 KDA CHAPERONIN"/>
    <property type="match status" value="1"/>
</dbReference>
<name>A0A5S9M187_BACIA</name>
<dbReference type="AlphaFoldDB" id="A0A5S9M187"/>
<gene>
    <name evidence="1" type="ORF">BsIDN1_01430</name>
</gene>
<evidence type="ECO:0000313" key="2">
    <source>
        <dbReference type="Proteomes" id="UP000464658"/>
    </source>
</evidence>
<dbReference type="Gene3D" id="3.55.30.10">
    <property type="entry name" value="Hsp33 domain"/>
    <property type="match status" value="1"/>
</dbReference>
<dbReference type="Proteomes" id="UP000464658">
    <property type="component" value="Chromosome"/>
</dbReference>
<accession>A0A5S9M187</accession>
<reference evidence="1 2" key="1">
    <citation type="submission" date="2019-12" db="EMBL/GenBank/DDBJ databases">
        <title>Full genome sequence of a Bacillus safensis strain isolated from commercially available natto in Indonesia.</title>
        <authorList>
            <person name="Yoshida M."/>
            <person name="Uomi M."/>
            <person name="Waturangi D."/>
            <person name="Ekaputri J.J."/>
            <person name="Setiamarga D.H.E."/>
        </authorList>
    </citation>
    <scope>NUCLEOTIDE SEQUENCE [LARGE SCALE GENOMIC DNA]</scope>
    <source>
        <strain evidence="1 2">IDN1</strain>
    </source>
</reference>
<dbReference type="GO" id="GO:0051082">
    <property type="term" value="F:unfolded protein binding"/>
    <property type="evidence" value="ECO:0007669"/>
    <property type="project" value="InterPro"/>
</dbReference>
<protein>
    <submittedName>
        <fullName evidence="1">Uncharacterized protein</fullName>
    </submittedName>
</protein>
<dbReference type="InterPro" id="IPR000397">
    <property type="entry name" value="Heat_shock_Hsp33"/>
</dbReference>
<organism evidence="1 2">
    <name type="scientific">Bacillus safensis</name>
    <dbReference type="NCBI Taxonomy" id="561879"/>
    <lineage>
        <taxon>Bacteria</taxon>
        <taxon>Bacillati</taxon>
        <taxon>Bacillota</taxon>
        <taxon>Bacilli</taxon>
        <taxon>Bacillales</taxon>
        <taxon>Bacillaceae</taxon>
        <taxon>Bacillus</taxon>
    </lineage>
</organism>
<dbReference type="InterPro" id="IPR016153">
    <property type="entry name" value="Heat_shock_Hsp33_N"/>
</dbReference>
<dbReference type="SUPFAM" id="SSF64397">
    <property type="entry name" value="Hsp33 domain"/>
    <property type="match status" value="1"/>
</dbReference>
<dbReference type="GO" id="GO:0042026">
    <property type="term" value="P:protein refolding"/>
    <property type="evidence" value="ECO:0007669"/>
    <property type="project" value="TreeGrafter"/>
</dbReference>
<evidence type="ECO:0000313" key="1">
    <source>
        <dbReference type="EMBL" id="BBP86525.1"/>
    </source>
</evidence>
<dbReference type="Pfam" id="PF01430">
    <property type="entry name" value="HSP33"/>
    <property type="match status" value="1"/>
</dbReference>
<dbReference type="GO" id="GO:0005737">
    <property type="term" value="C:cytoplasm"/>
    <property type="evidence" value="ECO:0007669"/>
    <property type="project" value="InterPro"/>
</dbReference>
<proteinExistence type="predicted"/>
<dbReference type="GO" id="GO:0044183">
    <property type="term" value="F:protein folding chaperone"/>
    <property type="evidence" value="ECO:0007669"/>
    <property type="project" value="TreeGrafter"/>
</dbReference>
<sequence>MDYLVKALAYDGKVRAYAANTTDTINEAQRRHHTWPTASAAIGRTMTATVMMGAMLKR</sequence>
<dbReference type="PANTHER" id="PTHR30111:SF1">
    <property type="entry name" value="33 KDA CHAPERONIN"/>
    <property type="match status" value="1"/>
</dbReference>
<dbReference type="EMBL" id="AP021906">
    <property type="protein sequence ID" value="BBP86525.1"/>
    <property type="molecule type" value="Genomic_DNA"/>
</dbReference>